<keyword evidence="2" id="KW-0378">Hydrolase</keyword>
<dbReference type="InterPro" id="IPR000073">
    <property type="entry name" value="AB_hydrolase_1"/>
</dbReference>
<sequence>MRAIFIHGAGRAGPQAWPAQAGPPWLPQGALPMAREDLAFVERIVPGDDPEVTVPAYAALLGNDPGHVVAHSYGAIAALLLAERHGAATLTLIEPAALSLSATAPATCAHIEVMAAVYELASDVQVSDAEFFRRFSEALGSPAPPLPDEELSGLGAHLRALRPPWSVEVDPAVSTRVPTLVVTGAGEEMYGDVARVLTAHGAQHVEIRGTGHRPQDDERLSALLLQHWSGHSGS</sequence>
<dbReference type="InterPro" id="IPR029058">
    <property type="entry name" value="AB_hydrolase_fold"/>
</dbReference>
<dbReference type="Pfam" id="PF12697">
    <property type="entry name" value="Abhydrolase_6"/>
    <property type="match status" value="1"/>
</dbReference>
<evidence type="ECO:0000259" key="1">
    <source>
        <dbReference type="Pfam" id="PF12697"/>
    </source>
</evidence>
<evidence type="ECO:0000313" key="3">
    <source>
        <dbReference type="Proteomes" id="UP000280668"/>
    </source>
</evidence>
<organism evidence="2 3">
    <name type="scientific">Bogoriella caseilytica</name>
    <dbReference type="NCBI Taxonomy" id="56055"/>
    <lineage>
        <taxon>Bacteria</taxon>
        <taxon>Bacillati</taxon>
        <taxon>Actinomycetota</taxon>
        <taxon>Actinomycetes</taxon>
        <taxon>Micrococcales</taxon>
        <taxon>Bogoriellaceae</taxon>
        <taxon>Bogoriella</taxon>
    </lineage>
</organism>
<dbReference type="OrthoDB" id="9804723at2"/>
<dbReference type="RefSeq" id="WP_123302410.1">
    <property type="nucleotide sequence ID" value="NZ_RKHK01000001.1"/>
</dbReference>
<dbReference type="GO" id="GO:0016787">
    <property type="term" value="F:hydrolase activity"/>
    <property type="evidence" value="ECO:0007669"/>
    <property type="project" value="UniProtKB-KW"/>
</dbReference>
<accession>A0A3N2B950</accession>
<evidence type="ECO:0000313" key="2">
    <source>
        <dbReference type="EMBL" id="ROR71728.1"/>
    </source>
</evidence>
<proteinExistence type="predicted"/>
<dbReference type="Gene3D" id="3.40.50.1820">
    <property type="entry name" value="alpha/beta hydrolase"/>
    <property type="match status" value="1"/>
</dbReference>
<dbReference type="Proteomes" id="UP000280668">
    <property type="component" value="Unassembled WGS sequence"/>
</dbReference>
<reference evidence="2 3" key="1">
    <citation type="submission" date="2018-11" db="EMBL/GenBank/DDBJ databases">
        <title>Sequencing the genomes of 1000 actinobacteria strains.</title>
        <authorList>
            <person name="Klenk H.-P."/>
        </authorList>
    </citation>
    <scope>NUCLEOTIDE SEQUENCE [LARGE SCALE GENOMIC DNA]</scope>
    <source>
        <strain evidence="2 3">DSM 11294</strain>
    </source>
</reference>
<name>A0A3N2B950_9MICO</name>
<keyword evidence="3" id="KW-1185">Reference proteome</keyword>
<protein>
    <submittedName>
        <fullName evidence="2">Alpha/beta hydrolase family protein</fullName>
    </submittedName>
</protein>
<dbReference type="AlphaFoldDB" id="A0A3N2B950"/>
<dbReference type="SUPFAM" id="SSF53474">
    <property type="entry name" value="alpha/beta-Hydrolases"/>
    <property type="match status" value="1"/>
</dbReference>
<feature type="domain" description="AB hydrolase-1" evidence="1">
    <location>
        <begin position="18"/>
        <end position="217"/>
    </location>
</feature>
<dbReference type="EMBL" id="RKHK01000001">
    <property type="protein sequence ID" value="ROR71728.1"/>
    <property type="molecule type" value="Genomic_DNA"/>
</dbReference>
<comment type="caution">
    <text evidence="2">The sequence shown here is derived from an EMBL/GenBank/DDBJ whole genome shotgun (WGS) entry which is preliminary data.</text>
</comment>
<gene>
    <name evidence="2" type="ORF">EDD31_0065</name>
</gene>